<keyword evidence="3" id="KW-0472">Membrane</keyword>
<dbReference type="Pfam" id="PF05739">
    <property type="entry name" value="SNARE"/>
    <property type="match status" value="1"/>
</dbReference>
<dbReference type="OrthoDB" id="421009at2759"/>
<feature type="transmembrane region" description="Helical" evidence="3">
    <location>
        <begin position="60"/>
        <end position="78"/>
    </location>
</feature>
<dbReference type="AlphaFoldDB" id="A0A0M0JP59"/>
<evidence type="ECO:0000313" key="5">
    <source>
        <dbReference type="EMBL" id="KOO28386.1"/>
    </source>
</evidence>
<dbReference type="PANTHER" id="PTHR38019:SF1">
    <property type="entry name" value="N-ACETYLTRANSFERASE DOMAIN-CONTAINING PROTEIN"/>
    <property type="match status" value="1"/>
</dbReference>
<evidence type="ECO:0000256" key="2">
    <source>
        <dbReference type="SAM" id="MobiDB-lite"/>
    </source>
</evidence>
<feature type="region of interest" description="Disordered" evidence="2">
    <location>
        <begin position="327"/>
        <end position="371"/>
    </location>
</feature>
<keyword evidence="6" id="KW-1185">Reference proteome</keyword>
<evidence type="ECO:0000313" key="6">
    <source>
        <dbReference type="Proteomes" id="UP000037460"/>
    </source>
</evidence>
<evidence type="ECO:0000259" key="4">
    <source>
        <dbReference type="PROSITE" id="PS50192"/>
    </source>
</evidence>
<keyword evidence="3" id="KW-0812">Transmembrane</keyword>
<dbReference type="Proteomes" id="UP000037460">
    <property type="component" value="Unassembled WGS sequence"/>
</dbReference>
<proteinExistence type="predicted"/>
<gene>
    <name evidence="5" type="ORF">Ctob_008129</name>
</gene>
<keyword evidence="1" id="KW-0175">Coiled coil</keyword>
<feature type="region of interest" description="Disordered" evidence="2">
    <location>
        <begin position="238"/>
        <end position="305"/>
    </location>
</feature>
<comment type="caution">
    <text evidence="5">The sequence shown here is derived from an EMBL/GenBank/DDBJ whole genome shotgun (WGS) entry which is preliminary data.</text>
</comment>
<dbReference type="Gene3D" id="1.20.5.110">
    <property type="match status" value="1"/>
</dbReference>
<keyword evidence="3" id="KW-1133">Transmembrane helix</keyword>
<accession>A0A0M0JP59</accession>
<dbReference type="CDD" id="cd15844">
    <property type="entry name" value="SNARE_syntaxin5"/>
    <property type="match status" value="1"/>
</dbReference>
<reference evidence="6" key="1">
    <citation type="journal article" date="2015" name="PLoS Genet.">
        <title>Genome Sequence and Transcriptome Analyses of Chrysochromulina tobin: Metabolic Tools for Enhanced Algal Fitness in the Prominent Order Prymnesiales (Haptophyceae).</title>
        <authorList>
            <person name="Hovde B.T."/>
            <person name="Deodato C.R."/>
            <person name="Hunsperger H.M."/>
            <person name="Ryken S.A."/>
            <person name="Yost W."/>
            <person name="Jha R.K."/>
            <person name="Patterson J."/>
            <person name="Monnat R.J. Jr."/>
            <person name="Barlow S.B."/>
            <person name="Starkenburg S.R."/>
            <person name="Cattolico R.A."/>
        </authorList>
    </citation>
    <scope>NUCLEOTIDE SEQUENCE</scope>
    <source>
        <strain evidence="6">CCMP291</strain>
    </source>
</reference>
<feature type="coiled-coil region" evidence="1">
    <location>
        <begin position="443"/>
        <end position="473"/>
    </location>
</feature>
<feature type="domain" description="T-SNARE coiled-coil homology" evidence="4">
    <location>
        <begin position="1"/>
        <end position="50"/>
    </location>
</feature>
<organism evidence="5 6">
    <name type="scientific">Chrysochromulina tobinii</name>
    <dbReference type="NCBI Taxonomy" id="1460289"/>
    <lineage>
        <taxon>Eukaryota</taxon>
        <taxon>Haptista</taxon>
        <taxon>Haptophyta</taxon>
        <taxon>Prymnesiophyceae</taxon>
        <taxon>Prymnesiales</taxon>
        <taxon>Chrysochromulinaceae</taxon>
        <taxon>Chrysochromulina</taxon>
    </lineage>
</organism>
<evidence type="ECO:0000256" key="3">
    <source>
        <dbReference type="SAM" id="Phobius"/>
    </source>
</evidence>
<sequence length="603" mass="71311">MQSTLAELGSMFQRFGAIVSEQGALVDRIDQNTDISLDNVEDAHKQIMKYQRTITGNRGLMLKIFGVLFFFIVIFGTMRRLLPAKSAPSLPTHVHRNRLTPRSAEACRRTGIEPSELLPLPQSAFQEPGQSPLIAKQRWERYEELRLEAYQAVRAEREKVIADGGVTNLGRSEGETASAPNFTDEAVSTAADMDRRVIEKIKKKQQAEIEQMLMFEISQARQLSEKEDKVRAEKAKEEARRLEREQRAKETAEFRRRTELERKEAEERAEKEARRRQQEEMRRDAKRREEEEEAERQRLVELDRKERERIAKAEARRLRQKELLEEQQAEMKRKEEQKAEQERERLQRLEEKRQAQAEENARARARQQERIEQTLLQNQERLAQQRSQYLQKMQKEEERRQAFEAEKEAEILAKQQAGIEKREHIKQCQLQMEAVVQERKDGVMKKELHHEQMKQEADEVRQREQESKIAEREMRLYAIQLAHMRSQRRTEYQREVMASKIELEAARTDHLLQSRRAQLVQRKDMRSKSCRAKEDVTARMDKMRTSSSFDIDDEIRQYIQNPDLRELLDRCDEKCKGGKVPLDTMRAVLYEMQKEGKLLSGTR</sequence>
<dbReference type="PANTHER" id="PTHR38019">
    <property type="entry name" value="KDA ANTIGEN P200, PUTATIVE-RELATED"/>
    <property type="match status" value="1"/>
</dbReference>
<name>A0A0M0JP59_9EUKA</name>
<dbReference type="EMBL" id="JWZX01002575">
    <property type="protein sequence ID" value="KOO28386.1"/>
    <property type="molecule type" value="Genomic_DNA"/>
</dbReference>
<dbReference type="PROSITE" id="PS50192">
    <property type="entry name" value="T_SNARE"/>
    <property type="match status" value="1"/>
</dbReference>
<protein>
    <submittedName>
        <fullName evidence="5">Syntaxin 5</fullName>
    </submittedName>
</protein>
<evidence type="ECO:0000256" key="1">
    <source>
        <dbReference type="SAM" id="Coils"/>
    </source>
</evidence>
<dbReference type="InterPro" id="IPR000727">
    <property type="entry name" value="T_SNARE_dom"/>
</dbReference>
<dbReference type="SUPFAM" id="SSF58038">
    <property type="entry name" value="SNARE fusion complex"/>
    <property type="match status" value="1"/>
</dbReference>